<dbReference type="HOGENOM" id="CLU_027966_0_0_1"/>
<dbReference type="SUPFAM" id="SSF51182">
    <property type="entry name" value="RmlC-like cupins"/>
    <property type="match status" value="1"/>
</dbReference>
<dbReference type="Pfam" id="PF11699">
    <property type="entry name" value="CENP-C_C"/>
    <property type="match status" value="1"/>
</dbReference>
<dbReference type="EMBL" id="DS995705">
    <property type="protein sequence ID" value="EEQ32480.1"/>
    <property type="molecule type" value="Genomic_DNA"/>
</dbReference>
<dbReference type="GeneID" id="9228556"/>
<feature type="region of interest" description="Disordered" evidence="7">
    <location>
        <begin position="427"/>
        <end position="467"/>
    </location>
</feature>
<dbReference type="Proteomes" id="UP000002035">
    <property type="component" value="Unassembled WGS sequence"/>
</dbReference>
<reference evidence="11" key="1">
    <citation type="journal article" date="2012" name="MBio">
        <title>Comparative genome analysis of Trichophyton rubrum and related dermatophytes reveals candidate genes involved in infection.</title>
        <authorList>
            <person name="Martinez D.A."/>
            <person name="Oliver B.G."/>
            <person name="Graeser Y."/>
            <person name="Goldberg J.M."/>
            <person name="Li W."/>
            <person name="Martinez-Rossi N.M."/>
            <person name="Monod M."/>
            <person name="Shelest E."/>
            <person name="Barton R.C."/>
            <person name="Birch E."/>
            <person name="Brakhage A.A."/>
            <person name="Chen Z."/>
            <person name="Gurr S.J."/>
            <person name="Heiman D."/>
            <person name="Heitman J."/>
            <person name="Kosti I."/>
            <person name="Rossi A."/>
            <person name="Saif S."/>
            <person name="Samalova M."/>
            <person name="Saunders C.W."/>
            <person name="Shea T."/>
            <person name="Summerbell R.C."/>
            <person name="Xu J."/>
            <person name="Young S."/>
            <person name="Zeng Q."/>
            <person name="Birren B.W."/>
            <person name="Cuomo C.A."/>
            <person name="White T.C."/>
        </authorList>
    </citation>
    <scope>NUCLEOTIDE SEQUENCE [LARGE SCALE GENOMIC DNA]</scope>
    <source>
        <strain evidence="11">ATCC MYA-4605 / CBS 113480</strain>
    </source>
</reference>
<sequence>MAARRPPVKSREFDYSNVGKAGRRTGITLKEGKRDEHGMEEIEGMFSSPEKSPVRTNGFANDGLMNSEEMETGGSSSIPDPSDVLSARRGGRNAYLPPPRSRSPMKTLMSGSPRRTPGLRSSPLPQSEFSSPTSARVAAKRTINITHPLPQTSRSPLKQVRSLQPQPEEDEEDEEGEEAEEEGAAGEDVEEGEDMEEDGEAGQEASEAVADDAADFSDDGNYLIEDEAEDNQLADSADDDHESAAHDDVDAQVSEVEAELSEDSPPPVLNSLNKGKKHKEADKAAGKKNGENIVTDPPAKRRGRKPKSQREERDPENREDENPRPAKKSKKATTQSSNLQMTAEQEKDLKNVVDNITKNDGPLNKKRSLYILRRETPSDETVRHTRSGRVSVRPLAYWRNEKCVYGTGEAEVGHRFPLSTIKEIIRTEDPDLEQGGKKRSSKKKSKNKKKGGNDSDDEPDEGVEPWETQEGVFYGPVKIWDPEKQTGTQEEEMMDVAYAPSAIETHEVKDSTFRFAKILSTPFLGSGFVEMPPNAVKKQKNSKRMHMVFFVYYGRIRVDIAGLQFSAGKGCVFQVPRGNNYSFANEYKKPAAIFFTQGCIPLDADGNVDTGVTAPPLPEAAPTHPKGNAAEKGGKKRGRPKQSAQAG</sequence>
<feature type="compositionally biased region" description="Basic residues" evidence="7">
    <location>
        <begin position="437"/>
        <end position="450"/>
    </location>
</feature>
<feature type="compositionally biased region" description="Basic and acidic residues" evidence="7">
    <location>
        <begin position="372"/>
        <end position="383"/>
    </location>
</feature>
<feature type="region of interest" description="Disordered" evidence="7">
    <location>
        <begin position="1"/>
        <end position="387"/>
    </location>
</feature>
<comment type="similarity">
    <text evidence="2">Belongs to the CENP-C/MIF2 family.</text>
</comment>
<dbReference type="InterPro" id="IPR028929">
    <property type="entry name" value="Mif2_N"/>
</dbReference>
<evidence type="ECO:0000259" key="9">
    <source>
        <dbReference type="Pfam" id="PF15624"/>
    </source>
</evidence>
<feature type="domain" description="Mif2/CENP-C cupin" evidence="8">
    <location>
        <begin position="513"/>
        <end position="597"/>
    </location>
</feature>
<dbReference type="STRING" id="554155.C5FRH7"/>
<comment type="function">
    <text evidence="5">Component of the kinetochore, a multiprotein complex that assembles on centromeric DNA and attaches chromosomes to spindle microtubules, mediating chromosome segregation and sister chromatid segregation during meiosis and mitosis. Component of the inner kinetochore constitutive centromere-associated network (CCAN), which serves as a structural platform for outer kinetochore assembly.</text>
</comment>
<organism evidence="10 11">
    <name type="scientific">Arthroderma otae (strain ATCC MYA-4605 / CBS 113480)</name>
    <name type="common">Microsporum canis</name>
    <dbReference type="NCBI Taxonomy" id="554155"/>
    <lineage>
        <taxon>Eukaryota</taxon>
        <taxon>Fungi</taxon>
        <taxon>Dikarya</taxon>
        <taxon>Ascomycota</taxon>
        <taxon>Pezizomycotina</taxon>
        <taxon>Eurotiomycetes</taxon>
        <taxon>Eurotiomycetidae</taxon>
        <taxon>Onygenales</taxon>
        <taxon>Arthrodermataceae</taxon>
        <taxon>Microsporum</taxon>
    </lineage>
</organism>
<feature type="compositionally biased region" description="Acidic residues" evidence="7">
    <location>
        <begin position="167"/>
        <end position="201"/>
    </location>
</feature>
<evidence type="ECO:0000313" key="10">
    <source>
        <dbReference type="EMBL" id="EEQ32480.1"/>
    </source>
</evidence>
<evidence type="ECO:0000256" key="2">
    <source>
        <dbReference type="ARBA" id="ARBA00010291"/>
    </source>
</evidence>
<dbReference type="PANTHER" id="PTHR16684">
    <property type="entry name" value="CENTROMERE PROTEIN C"/>
    <property type="match status" value="1"/>
</dbReference>
<dbReference type="eggNOG" id="ENOG502S47H">
    <property type="taxonomic scope" value="Eukaryota"/>
</dbReference>
<dbReference type="AlphaFoldDB" id="C5FRH7"/>
<feature type="compositionally biased region" description="Basic and acidic residues" evidence="7">
    <location>
        <begin position="30"/>
        <end position="40"/>
    </location>
</feature>
<evidence type="ECO:0000256" key="1">
    <source>
        <dbReference type="ARBA" id="ARBA00004123"/>
    </source>
</evidence>
<keyword evidence="3" id="KW-0238">DNA-binding</keyword>
<dbReference type="RefSeq" id="XP_002845430.1">
    <property type="nucleotide sequence ID" value="XM_002845384.1"/>
</dbReference>
<feature type="compositionally biased region" description="Acidic residues" evidence="7">
    <location>
        <begin position="454"/>
        <end position="464"/>
    </location>
</feature>
<dbReference type="GO" id="GO:0051382">
    <property type="term" value="P:kinetochore assembly"/>
    <property type="evidence" value="ECO:0007669"/>
    <property type="project" value="InterPro"/>
</dbReference>
<dbReference type="PANTHER" id="PTHR16684:SF11">
    <property type="entry name" value="CENTROMERE PROTEIN C"/>
    <property type="match status" value="1"/>
</dbReference>
<dbReference type="GO" id="GO:0000776">
    <property type="term" value="C:kinetochore"/>
    <property type="evidence" value="ECO:0007669"/>
    <property type="project" value="InterPro"/>
</dbReference>
<evidence type="ECO:0000313" key="11">
    <source>
        <dbReference type="Proteomes" id="UP000002035"/>
    </source>
</evidence>
<dbReference type="FunFam" id="2.60.120.10:FF:000033">
    <property type="entry name" value="Centromere protein C 1"/>
    <property type="match status" value="1"/>
</dbReference>
<feature type="compositionally biased region" description="Acidic residues" evidence="7">
    <location>
        <begin position="209"/>
        <end position="241"/>
    </location>
</feature>
<feature type="domain" description="Mif2 N-terminal" evidence="9">
    <location>
        <begin position="15"/>
        <end position="144"/>
    </location>
</feature>
<keyword evidence="4" id="KW-0539">Nucleus</keyword>
<dbReference type="InterPro" id="IPR014710">
    <property type="entry name" value="RmlC-like_jellyroll"/>
</dbReference>
<dbReference type="GO" id="GO:0051315">
    <property type="term" value="P:attachment of mitotic spindle microtubules to kinetochore"/>
    <property type="evidence" value="ECO:0007669"/>
    <property type="project" value="TreeGrafter"/>
</dbReference>
<dbReference type="GO" id="GO:0019237">
    <property type="term" value="F:centromeric DNA binding"/>
    <property type="evidence" value="ECO:0007669"/>
    <property type="project" value="InterPro"/>
</dbReference>
<dbReference type="VEuPathDB" id="FungiDB:MCYG_05299"/>
<accession>C5FRH7</accession>
<evidence type="ECO:0000256" key="5">
    <source>
        <dbReference type="ARBA" id="ARBA00057947"/>
    </source>
</evidence>
<evidence type="ECO:0000256" key="3">
    <source>
        <dbReference type="ARBA" id="ARBA00023125"/>
    </source>
</evidence>
<feature type="compositionally biased region" description="Basic and acidic residues" evidence="7">
    <location>
        <begin position="279"/>
        <end position="290"/>
    </location>
</feature>
<feature type="compositionally biased region" description="Polar residues" evidence="7">
    <location>
        <begin position="123"/>
        <end position="134"/>
    </location>
</feature>
<evidence type="ECO:0000256" key="6">
    <source>
        <dbReference type="ARBA" id="ARBA00075033"/>
    </source>
</evidence>
<dbReference type="InterPro" id="IPR011051">
    <property type="entry name" value="RmlC_Cupin_sf"/>
</dbReference>
<dbReference type="OMA" id="CHGRVQV"/>
<dbReference type="GO" id="GO:0005634">
    <property type="term" value="C:nucleus"/>
    <property type="evidence" value="ECO:0007669"/>
    <property type="project" value="UniProtKB-SubCell"/>
</dbReference>
<evidence type="ECO:0000259" key="8">
    <source>
        <dbReference type="Pfam" id="PF11699"/>
    </source>
</evidence>
<evidence type="ECO:0000256" key="4">
    <source>
        <dbReference type="ARBA" id="ARBA00023242"/>
    </source>
</evidence>
<feature type="compositionally biased region" description="Polar residues" evidence="7">
    <location>
        <begin position="143"/>
        <end position="165"/>
    </location>
</feature>
<comment type="subcellular location">
    <subcellularLocation>
        <location evidence="1">Nucleus</location>
    </subcellularLocation>
</comment>
<gene>
    <name evidence="10" type="ORF">MCYG_05299</name>
</gene>
<evidence type="ECO:0000256" key="7">
    <source>
        <dbReference type="SAM" id="MobiDB-lite"/>
    </source>
</evidence>
<feature type="compositionally biased region" description="Basic and acidic residues" evidence="7">
    <location>
        <begin position="308"/>
        <end position="324"/>
    </location>
</feature>
<feature type="region of interest" description="Disordered" evidence="7">
    <location>
        <begin position="610"/>
        <end position="647"/>
    </location>
</feature>
<dbReference type="Gene3D" id="2.60.120.10">
    <property type="entry name" value="Jelly Rolls"/>
    <property type="match status" value="1"/>
</dbReference>
<dbReference type="GO" id="GO:0051455">
    <property type="term" value="P:spindle attachment to meiosis I kinetochore"/>
    <property type="evidence" value="ECO:0007669"/>
    <property type="project" value="TreeGrafter"/>
</dbReference>
<proteinExistence type="inferred from homology"/>
<keyword evidence="11" id="KW-1185">Reference proteome</keyword>
<dbReference type="InterPro" id="IPR028386">
    <property type="entry name" value="CENP-C/Mif2/cnp3"/>
</dbReference>
<protein>
    <recommendedName>
        <fullName evidence="6">CENP-C homolog</fullName>
    </recommendedName>
</protein>
<dbReference type="Pfam" id="PF15624">
    <property type="entry name" value="Mif2_N"/>
    <property type="match status" value="1"/>
</dbReference>
<dbReference type="InterPro" id="IPR025974">
    <property type="entry name" value="Mif2/CENP-C_cupin"/>
</dbReference>
<name>C5FRH7_ARTOC</name>
<dbReference type="OrthoDB" id="1939643at2759"/>